<evidence type="ECO:0000313" key="2">
    <source>
        <dbReference type="Proteomes" id="UP000595437"/>
    </source>
</evidence>
<dbReference type="EMBL" id="CP045907">
    <property type="protein sequence ID" value="QQP35404.1"/>
    <property type="molecule type" value="Genomic_DNA"/>
</dbReference>
<keyword evidence="1" id="KW-0808">Transferase</keyword>
<accession>A0A7T8GP93</accession>
<dbReference type="GO" id="GO:0016740">
    <property type="term" value="F:transferase activity"/>
    <property type="evidence" value="ECO:0007669"/>
    <property type="project" value="UniProtKB-KW"/>
</dbReference>
<organism evidence="1 2">
    <name type="scientific">Caligus rogercresseyi</name>
    <name type="common">Sea louse</name>
    <dbReference type="NCBI Taxonomy" id="217165"/>
    <lineage>
        <taxon>Eukaryota</taxon>
        <taxon>Metazoa</taxon>
        <taxon>Ecdysozoa</taxon>
        <taxon>Arthropoda</taxon>
        <taxon>Crustacea</taxon>
        <taxon>Multicrustacea</taxon>
        <taxon>Hexanauplia</taxon>
        <taxon>Copepoda</taxon>
        <taxon>Siphonostomatoida</taxon>
        <taxon>Caligidae</taxon>
        <taxon>Caligus</taxon>
    </lineage>
</organism>
<sequence>VPIHIPESPFYLFGASGSDNSQQFLLYIHKHHPELLEEPAASSGIEYGARTWTPQGSKSPVIAERIGLSEEETAEALTNVESFKIP</sequence>
<gene>
    <name evidence="1" type="ORF">FKW44_023617</name>
</gene>
<protein>
    <submittedName>
        <fullName evidence="1">Glutathione S-transferase kappa 1</fullName>
    </submittedName>
</protein>
<dbReference type="Proteomes" id="UP000595437">
    <property type="component" value="Chromosome 18"/>
</dbReference>
<keyword evidence="2" id="KW-1185">Reference proteome</keyword>
<reference evidence="2" key="1">
    <citation type="submission" date="2021-01" db="EMBL/GenBank/DDBJ databases">
        <title>Caligus Genome Assembly.</title>
        <authorList>
            <person name="Gallardo-Escarate C."/>
        </authorList>
    </citation>
    <scope>NUCLEOTIDE SEQUENCE [LARGE SCALE GENOMIC DNA]</scope>
</reference>
<proteinExistence type="predicted"/>
<evidence type="ECO:0000313" key="1">
    <source>
        <dbReference type="EMBL" id="QQP35404.1"/>
    </source>
</evidence>
<dbReference type="OrthoDB" id="4664297at2759"/>
<name>A0A7T8GP93_CALRO</name>
<feature type="non-terminal residue" evidence="1">
    <location>
        <position position="1"/>
    </location>
</feature>
<dbReference type="AlphaFoldDB" id="A0A7T8GP93"/>